<accession>A0ACC0AXE1</accession>
<protein>
    <submittedName>
        <fullName evidence="1">Uncharacterized protein</fullName>
    </submittedName>
</protein>
<comment type="caution">
    <text evidence="1">The sequence shown here is derived from an EMBL/GenBank/DDBJ whole genome shotgun (WGS) entry which is preliminary data.</text>
</comment>
<proteinExistence type="predicted"/>
<gene>
    <name evidence="1" type="ORF">M9H77_24348</name>
</gene>
<sequence length="224" mass="24951">MVRPSGRRGDDDLGPVTDRIGRVERRTVTASSRGFSWSTHGYSHAEYSVSSSVPVLMYRGLQIGYSVPVAHVAYASGPDRRPRHGKGKMLTCSFMSVMSKIAGSHNKRPKVAREVPALTQKRKKVKPSDWEQTKPAEGSPVDPKLIPSYSGHVAGPLWHRQDLMQRSFTLLPLVDRLHCRLVSRLPTIYSTSWIAHSSVIRVANIVPARLCLFCTFACCHLLSF</sequence>
<dbReference type="Proteomes" id="UP001060085">
    <property type="component" value="Linkage Group LG05"/>
</dbReference>
<dbReference type="EMBL" id="CM044705">
    <property type="protein sequence ID" value="KAI5665025.1"/>
    <property type="molecule type" value="Genomic_DNA"/>
</dbReference>
<keyword evidence="2" id="KW-1185">Reference proteome</keyword>
<evidence type="ECO:0000313" key="2">
    <source>
        <dbReference type="Proteomes" id="UP001060085"/>
    </source>
</evidence>
<organism evidence="1 2">
    <name type="scientific">Catharanthus roseus</name>
    <name type="common">Madagascar periwinkle</name>
    <name type="synonym">Vinca rosea</name>
    <dbReference type="NCBI Taxonomy" id="4058"/>
    <lineage>
        <taxon>Eukaryota</taxon>
        <taxon>Viridiplantae</taxon>
        <taxon>Streptophyta</taxon>
        <taxon>Embryophyta</taxon>
        <taxon>Tracheophyta</taxon>
        <taxon>Spermatophyta</taxon>
        <taxon>Magnoliopsida</taxon>
        <taxon>eudicotyledons</taxon>
        <taxon>Gunneridae</taxon>
        <taxon>Pentapetalae</taxon>
        <taxon>asterids</taxon>
        <taxon>lamiids</taxon>
        <taxon>Gentianales</taxon>
        <taxon>Apocynaceae</taxon>
        <taxon>Rauvolfioideae</taxon>
        <taxon>Vinceae</taxon>
        <taxon>Catharanthinae</taxon>
        <taxon>Catharanthus</taxon>
    </lineage>
</organism>
<name>A0ACC0AXE1_CATRO</name>
<reference evidence="2" key="1">
    <citation type="journal article" date="2023" name="Nat. Plants">
        <title>Single-cell RNA sequencing provides a high-resolution roadmap for understanding the multicellular compartmentation of specialized metabolism.</title>
        <authorList>
            <person name="Sun S."/>
            <person name="Shen X."/>
            <person name="Li Y."/>
            <person name="Li Y."/>
            <person name="Wang S."/>
            <person name="Li R."/>
            <person name="Zhang H."/>
            <person name="Shen G."/>
            <person name="Guo B."/>
            <person name="Wei J."/>
            <person name="Xu J."/>
            <person name="St-Pierre B."/>
            <person name="Chen S."/>
            <person name="Sun C."/>
        </authorList>
    </citation>
    <scope>NUCLEOTIDE SEQUENCE [LARGE SCALE GENOMIC DNA]</scope>
</reference>
<evidence type="ECO:0000313" key="1">
    <source>
        <dbReference type="EMBL" id="KAI5665025.1"/>
    </source>
</evidence>